<evidence type="ECO:0000313" key="1">
    <source>
        <dbReference type="EMBL" id="VFT71391.1"/>
    </source>
</evidence>
<dbReference type="Proteomes" id="UP000358010">
    <property type="component" value="Unassembled WGS sequence"/>
</dbReference>
<reference evidence="1 2" key="1">
    <citation type="submission" date="2019-03" db="EMBL/GenBank/DDBJ databases">
        <authorList>
            <consortium name="Pathogen Informatics"/>
        </authorList>
    </citation>
    <scope>NUCLEOTIDE SEQUENCE [LARGE SCALE GENOMIC DNA]</scope>
    <source>
        <strain evidence="1 2">NCTC10974</strain>
    </source>
</reference>
<dbReference type="EMBL" id="CAADJZ010000001">
    <property type="protein sequence ID" value="VFT71391.1"/>
    <property type="molecule type" value="Genomic_DNA"/>
</dbReference>
<gene>
    <name evidence="1" type="ORF">NCTC10974_05011</name>
</gene>
<sequence>MVLRTASFVRLGHIFRDKIKQTIAFDIVLALWRFCRNVCFDMLNRLA</sequence>
<organism evidence="1 2">
    <name type="scientific">Escherichia coli</name>
    <dbReference type="NCBI Taxonomy" id="562"/>
    <lineage>
        <taxon>Bacteria</taxon>
        <taxon>Pseudomonadati</taxon>
        <taxon>Pseudomonadota</taxon>
        <taxon>Gammaproteobacteria</taxon>
        <taxon>Enterobacterales</taxon>
        <taxon>Enterobacteriaceae</taxon>
        <taxon>Escherichia</taxon>
    </lineage>
</organism>
<dbReference type="AlphaFoldDB" id="A0A485JKR2"/>
<name>A0A485JKR2_ECOLX</name>
<proteinExistence type="predicted"/>
<evidence type="ECO:0000313" key="2">
    <source>
        <dbReference type="Proteomes" id="UP000358010"/>
    </source>
</evidence>
<protein>
    <submittedName>
        <fullName evidence="1">Uncharacterized protein</fullName>
    </submittedName>
</protein>
<accession>A0A485JKR2</accession>